<feature type="compositionally biased region" description="Basic residues" evidence="1">
    <location>
        <begin position="33"/>
        <end position="44"/>
    </location>
</feature>
<organism evidence="2 3">
    <name type="scientific">Neolentinus lepideus HHB14362 ss-1</name>
    <dbReference type="NCBI Taxonomy" id="1314782"/>
    <lineage>
        <taxon>Eukaryota</taxon>
        <taxon>Fungi</taxon>
        <taxon>Dikarya</taxon>
        <taxon>Basidiomycota</taxon>
        <taxon>Agaricomycotina</taxon>
        <taxon>Agaricomycetes</taxon>
        <taxon>Gloeophyllales</taxon>
        <taxon>Gloeophyllaceae</taxon>
        <taxon>Neolentinus</taxon>
    </lineage>
</organism>
<sequence>MRDTPYAPQAKLKKSLLVTCCLIRTLSPSLTKTRTKQTGNHRGKTWPDGKEDGNIRLKVKMQWPTPGSNRRPWRKQSFLYLGTRYISTTL</sequence>
<accession>A0A165T644</accession>
<name>A0A165T644_9AGAM</name>
<reference evidence="2 3" key="1">
    <citation type="journal article" date="2016" name="Mol. Biol. Evol.">
        <title>Comparative Genomics of Early-Diverging Mushroom-Forming Fungi Provides Insights into the Origins of Lignocellulose Decay Capabilities.</title>
        <authorList>
            <person name="Nagy L.G."/>
            <person name="Riley R."/>
            <person name="Tritt A."/>
            <person name="Adam C."/>
            <person name="Daum C."/>
            <person name="Floudas D."/>
            <person name="Sun H."/>
            <person name="Yadav J.S."/>
            <person name="Pangilinan J."/>
            <person name="Larsson K.H."/>
            <person name="Matsuura K."/>
            <person name="Barry K."/>
            <person name="Labutti K."/>
            <person name="Kuo R."/>
            <person name="Ohm R.A."/>
            <person name="Bhattacharya S.S."/>
            <person name="Shirouzu T."/>
            <person name="Yoshinaga Y."/>
            <person name="Martin F.M."/>
            <person name="Grigoriev I.V."/>
            <person name="Hibbett D.S."/>
        </authorList>
    </citation>
    <scope>NUCLEOTIDE SEQUENCE [LARGE SCALE GENOMIC DNA]</scope>
    <source>
        <strain evidence="2 3">HHB14362 ss-1</strain>
    </source>
</reference>
<gene>
    <name evidence="2" type="ORF">NEOLEDRAFT_1132778</name>
</gene>
<proteinExistence type="predicted"/>
<dbReference type="AlphaFoldDB" id="A0A165T644"/>
<evidence type="ECO:0000313" key="2">
    <source>
        <dbReference type="EMBL" id="KZT26197.1"/>
    </source>
</evidence>
<dbReference type="EMBL" id="KV425568">
    <property type="protein sequence ID" value="KZT26197.1"/>
    <property type="molecule type" value="Genomic_DNA"/>
</dbReference>
<keyword evidence="3" id="KW-1185">Reference proteome</keyword>
<protein>
    <submittedName>
        <fullName evidence="2">Uncharacterized protein</fullName>
    </submittedName>
</protein>
<dbReference type="InParanoid" id="A0A165T644"/>
<evidence type="ECO:0000313" key="3">
    <source>
        <dbReference type="Proteomes" id="UP000076761"/>
    </source>
</evidence>
<dbReference type="Proteomes" id="UP000076761">
    <property type="component" value="Unassembled WGS sequence"/>
</dbReference>
<feature type="region of interest" description="Disordered" evidence="1">
    <location>
        <begin position="32"/>
        <end position="52"/>
    </location>
</feature>
<evidence type="ECO:0000256" key="1">
    <source>
        <dbReference type="SAM" id="MobiDB-lite"/>
    </source>
</evidence>